<proteinExistence type="predicted"/>
<dbReference type="Pfam" id="PF08748">
    <property type="entry name" value="Phage_TAC_4"/>
    <property type="match status" value="1"/>
</dbReference>
<evidence type="ECO:0008006" key="3">
    <source>
        <dbReference type="Google" id="ProtNLM"/>
    </source>
</evidence>
<dbReference type="EMBL" id="WIVW01000013">
    <property type="protein sequence ID" value="MQU27283.1"/>
    <property type="molecule type" value="Genomic_DNA"/>
</dbReference>
<comment type="caution">
    <text evidence="1">The sequence shown here is derived from an EMBL/GenBank/DDBJ whole genome shotgun (WGS) entry which is preliminary data.</text>
</comment>
<dbReference type="InterPro" id="IPR014859">
    <property type="entry name" value="Phage_TAC_4"/>
</dbReference>
<name>A0A7X1Y124_9PSED</name>
<evidence type="ECO:0000313" key="1">
    <source>
        <dbReference type="EMBL" id="MQU27283.1"/>
    </source>
</evidence>
<dbReference type="RefSeq" id="WP_146386647.1">
    <property type="nucleotide sequence ID" value="NZ_WIVW01000013.1"/>
</dbReference>
<protein>
    <recommendedName>
        <fullName evidence="3">Tail assembly chaperone</fullName>
    </recommendedName>
</protein>
<dbReference type="AlphaFoldDB" id="A0A7X1Y124"/>
<organism evidence="1 2">
    <name type="scientific">Pseudomonas helleri</name>
    <dbReference type="NCBI Taxonomy" id="1608996"/>
    <lineage>
        <taxon>Bacteria</taxon>
        <taxon>Pseudomonadati</taxon>
        <taxon>Pseudomonadota</taxon>
        <taxon>Gammaproteobacteria</taxon>
        <taxon>Pseudomonadales</taxon>
        <taxon>Pseudomonadaceae</taxon>
        <taxon>Pseudomonas</taxon>
    </lineage>
</organism>
<evidence type="ECO:0000313" key="2">
    <source>
        <dbReference type="Proteomes" id="UP000437970"/>
    </source>
</evidence>
<sequence>MAKFKIQQNPTFKVDVEIPRVGAEPDKVPFEFQYRDRKSLAALFLSWQEAYKADEERFKEMGAELTIVVLTEANIERQVSQVEALVVGWGYDTKLSQESIRELVETSAGAGDAIVKAYQGAFEAARLGN</sequence>
<dbReference type="Proteomes" id="UP000437970">
    <property type="component" value="Unassembled WGS sequence"/>
</dbReference>
<gene>
    <name evidence="1" type="ORF">GHO29_12380</name>
</gene>
<reference evidence="1 2" key="1">
    <citation type="submission" date="2019-10" db="EMBL/GenBank/DDBJ databases">
        <title>Evaluation of single-gene subtyping targets for Pseudomonas.</title>
        <authorList>
            <person name="Reichler S.J."/>
            <person name="Orsi R.H."/>
            <person name="Wiedmann M."/>
            <person name="Martin N.H."/>
            <person name="Murphy S.I."/>
        </authorList>
    </citation>
    <scope>NUCLEOTIDE SEQUENCE [LARGE SCALE GENOMIC DNA]</scope>
    <source>
        <strain evidence="1 2">FSL R10-1984</strain>
    </source>
</reference>
<accession>A0A7X1Y124</accession>